<protein>
    <submittedName>
        <fullName evidence="2">Adenylate/guanylate cyclase domain-containing protein</fullName>
    </submittedName>
</protein>
<accession>A0A2W4CWC3</accession>
<dbReference type="PANTHER" id="PTHR43081:SF11">
    <property type="entry name" value="BLR2264 PROTEIN"/>
    <property type="match status" value="1"/>
</dbReference>
<dbReference type="GO" id="GO:0004016">
    <property type="term" value="F:adenylate cyclase activity"/>
    <property type="evidence" value="ECO:0007669"/>
    <property type="project" value="UniProtKB-ARBA"/>
</dbReference>
<dbReference type="CDD" id="cd07302">
    <property type="entry name" value="CHD"/>
    <property type="match status" value="1"/>
</dbReference>
<dbReference type="SUPFAM" id="SSF55073">
    <property type="entry name" value="Nucleotide cyclase"/>
    <property type="match status" value="1"/>
</dbReference>
<dbReference type="GO" id="GO:0006171">
    <property type="term" value="P:cAMP biosynthetic process"/>
    <property type="evidence" value="ECO:0007669"/>
    <property type="project" value="TreeGrafter"/>
</dbReference>
<dbReference type="GO" id="GO:0035556">
    <property type="term" value="P:intracellular signal transduction"/>
    <property type="evidence" value="ECO:0007669"/>
    <property type="project" value="InterPro"/>
</dbReference>
<dbReference type="InterPro" id="IPR050697">
    <property type="entry name" value="Adenylyl/Guanylyl_Cyclase_3/4"/>
</dbReference>
<gene>
    <name evidence="2" type="ORF">CPY51_08680</name>
</gene>
<dbReference type="InterPro" id="IPR029787">
    <property type="entry name" value="Nucleotide_cyclase"/>
</dbReference>
<organism evidence="2 3">
    <name type="scientific">Rhizobium tubonense</name>
    <dbReference type="NCBI Taxonomy" id="484088"/>
    <lineage>
        <taxon>Bacteria</taxon>
        <taxon>Pseudomonadati</taxon>
        <taxon>Pseudomonadota</taxon>
        <taxon>Alphaproteobacteria</taxon>
        <taxon>Hyphomicrobiales</taxon>
        <taxon>Rhizobiaceae</taxon>
        <taxon>Rhizobium/Agrobacterium group</taxon>
        <taxon>Rhizobium</taxon>
    </lineage>
</organism>
<dbReference type="PROSITE" id="PS50125">
    <property type="entry name" value="GUANYLATE_CYCLASE_2"/>
    <property type="match status" value="1"/>
</dbReference>
<evidence type="ECO:0000313" key="3">
    <source>
        <dbReference type="Proteomes" id="UP000248925"/>
    </source>
</evidence>
<dbReference type="Pfam" id="PF00211">
    <property type="entry name" value="Guanylate_cyc"/>
    <property type="match status" value="1"/>
</dbReference>
<proteinExistence type="predicted"/>
<dbReference type="RefSeq" id="WP_111159871.1">
    <property type="nucleotide sequence ID" value="NZ_PCDP01000028.1"/>
</dbReference>
<feature type="domain" description="Guanylate cyclase" evidence="1">
    <location>
        <begin position="229"/>
        <end position="359"/>
    </location>
</feature>
<reference evidence="2 3" key="1">
    <citation type="journal article" date="2018" name="Sci. Rep.">
        <title>Rhizobium tumorigenes sp. nov., a novel plant tumorigenic bacterium isolated from cane gall tumors on thornless blackberry.</title>
        <authorList>
            <person name="Kuzmanovi N."/>
            <person name="Smalla K."/>
            <person name="Gronow S."/>
            <person name="PuBawska J."/>
        </authorList>
    </citation>
    <scope>NUCLEOTIDE SEQUENCE [LARGE SCALE GENOMIC DNA]</scope>
    <source>
        <strain evidence="2 3">CCBAU 85046</strain>
    </source>
</reference>
<dbReference type="OrthoDB" id="4565346at2"/>
<dbReference type="Proteomes" id="UP000248925">
    <property type="component" value="Unassembled WGS sequence"/>
</dbReference>
<evidence type="ECO:0000259" key="1">
    <source>
        <dbReference type="PROSITE" id="PS50125"/>
    </source>
</evidence>
<dbReference type="InterPro" id="IPR001054">
    <property type="entry name" value="A/G_cyclase"/>
</dbReference>
<comment type="caution">
    <text evidence="2">The sequence shown here is derived from an EMBL/GenBank/DDBJ whole genome shotgun (WGS) entry which is preliminary data.</text>
</comment>
<dbReference type="PANTHER" id="PTHR43081">
    <property type="entry name" value="ADENYLATE CYCLASE, TERMINAL-DIFFERENTIATION SPECIFIC-RELATED"/>
    <property type="match status" value="1"/>
</dbReference>
<dbReference type="Gene3D" id="3.30.70.1230">
    <property type="entry name" value="Nucleotide cyclase"/>
    <property type="match status" value="1"/>
</dbReference>
<dbReference type="EMBL" id="PCDP01000028">
    <property type="protein sequence ID" value="PZM15108.1"/>
    <property type="molecule type" value="Genomic_DNA"/>
</dbReference>
<sequence>MPSFSKEMSYSAADDDGLWPAQRRRVLDWLMTETREQRFIDNIFVDMCQKLVDAGISVARATLHFRIDNPQWRGARILWRKGMLQADLRTFEHGSEETQQYLNSPINDITTGLSEIRRHLGAASGSGPEYPLFDDLRAEGLTDYIAWPMEHTLGKRHVVSFASDRLGGFGDEEILFFKDLLPALALVSEVRLKNRLARTLLETYVGPHASEQILAGATTRGSGVTVGAAILICDLRDFTTLSDIWPRDDVIGLLNGYFDAMSEPIERHGGEILKFMGDGLLAIFPLSNPNACIDLLAAIGEAQAAMIALNETNVRSGHGALGYGIGVHVGDVMYGNIGSRKRLDFTVIGPAVNIASRLENLTKEIKRPVLLSKAFVDLADCHGGLESIGPQLLRGLGVPIDVYAFDGEIVK</sequence>
<name>A0A2W4CWC3_9HYPH</name>
<keyword evidence="3" id="KW-1185">Reference proteome</keyword>
<dbReference type="AlphaFoldDB" id="A0A2W4CWC3"/>
<dbReference type="SMART" id="SM00044">
    <property type="entry name" value="CYCc"/>
    <property type="match status" value="1"/>
</dbReference>
<evidence type="ECO:0000313" key="2">
    <source>
        <dbReference type="EMBL" id="PZM15108.1"/>
    </source>
</evidence>